<evidence type="ECO:0000313" key="2">
    <source>
        <dbReference type="EMBL" id="KAF2151379.1"/>
    </source>
</evidence>
<dbReference type="AlphaFoldDB" id="A0A9P4MIT3"/>
<keyword evidence="1" id="KW-0472">Membrane</keyword>
<keyword evidence="3" id="KW-1185">Reference proteome</keyword>
<reference evidence="2" key="1">
    <citation type="journal article" date="2020" name="Stud. Mycol.">
        <title>101 Dothideomycetes genomes: a test case for predicting lifestyles and emergence of pathogens.</title>
        <authorList>
            <person name="Haridas S."/>
            <person name="Albert R."/>
            <person name="Binder M."/>
            <person name="Bloem J."/>
            <person name="Labutti K."/>
            <person name="Salamov A."/>
            <person name="Andreopoulos B."/>
            <person name="Baker S."/>
            <person name="Barry K."/>
            <person name="Bills G."/>
            <person name="Bluhm B."/>
            <person name="Cannon C."/>
            <person name="Castanera R."/>
            <person name="Culley D."/>
            <person name="Daum C."/>
            <person name="Ezra D."/>
            <person name="Gonzalez J."/>
            <person name="Henrissat B."/>
            <person name="Kuo A."/>
            <person name="Liang C."/>
            <person name="Lipzen A."/>
            <person name="Lutzoni F."/>
            <person name="Magnuson J."/>
            <person name="Mondo S."/>
            <person name="Nolan M."/>
            <person name="Ohm R."/>
            <person name="Pangilinan J."/>
            <person name="Park H.-J."/>
            <person name="Ramirez L."/>
            <person name="Alfaro M."/>
            <person name="Sun H."/>
            <person name="Tritt A."/>
            <person name="Yoshinaga Y."/>
            <person name="Zwiers L.-H."/>
            <person name="Turgeon B."/>
            <person name="Goodwin S."/>
            <person name="Spatafora J."/>
            <person name="Crous P."/>
            <person name="Grigoriev I."/>
        </authorList>
    </citation>
    <scope>NUCLEOTIDE SEQUENCE</scope>
    <source>
        <strain evidence="2">CBS 260.36</strain>
    </source>
</reference>
<comment type="caution">
    <text evidence="2">The sequence shown here is derived from an EMBL/GenBank/DDBJ whole genome shotgun (WGS) entry which is preliminary data.</text>
</comment>
<keyword evidence="1" id="KW-0812">Transmembrane</keyword>
<dbReference type="EMBL" id="ML996088">
    <property type="protein sequence ID" value="KAF2151379.1"/>
    <property type="molecule type" value="Genomic_DNA"/>
</dbReference>
<keyword evidence="1" id="KW-1133">Transmembrane helix</keyword>
<sequence>MRHVRALLEPLLGTQHWLAAAGWQSFLLPLIVTVLVFLVASEPQPEPDSRTSQGGGVFLSV</sequence>
<evidence type="ECO:0000256" key="1">
    <source>
        <dbReference type="SAM" id="Phobius"/>
    </source>
</evidence>
<gene>
    <name evidence="2" type="ORF">K461DRAFT_172138</name>
</gene>
<feature type="transmembrane region" description="Helical" evidence="1">
    <location>
        <begin position="20"/>
        <end position="40"/>
    </location>
</feature>
<organism evidence="2 3">
    <name type="scientific">Myriangium duriaei CBS 260.36</name>
    <dbReference type="NCBI Taxonomy" id="1168546"/>
    <lineage>
        <taxon>Eukaryota</taxon>
        <taxon>Fungi</taxon>
        <taxon>Dikarya</taxon>
        <taxon>Ascomycota</taxon>
        <taxon>Pezizomycotina</taxon>
        <taxon>Dothideomycetes</taxon>
        <taxon>Dothideomycetidae</taxon>
        <taxon>Myriangiales</taxon>
        <taxon>Myriangiaceae</taxon>
        <taxon>Myriangium</taxon>
    </lineage>
</organism>
<evidence type="ECO:0000313" key="3">
    <source>
        <dbReference type="Proteomes" id="UP000799439"/>
    </source>
</evidence>
<proteinExistence type="predicted"/>
<name>A0A9P4MIT3_9PEZI</name>
<accession>A0A9P4MIT3</accession>
<protein>
    <submittedName>
        <fullName evidence="2">Uncharacterized protein</fullName>
    </submittedName>
</protein>
<dbReference type="Proteomes" id="UP000799439">
    <property type="component" value="Unassembled WGS sequence"/>
</dbReference>